<dbReference type="PANTHER" id="PTHR45339">
    <property type="entry name" value="HYBRID SIGNAL TRANSDUCTION HISTIDINE KINASE J"/>
    <property type="match status" value="1"/>
</dbReference>
<evidence type="ECO:0000256" key="2">
    <source>
        <dbReference type="PROSITE-ProRule" id="PRU00169"/>
    </source>
</evidence>
<dbReference type="GO" id="GO:0000160">
    <property type="term" value="P:phosphorelay signal transduction system"/>
    <property type="evidence" value="ECO:0007669"/>
    <property type="project" value="InterPro"/>
</dbReference>
<reference evidence="4 5" key="1">
    <citation type="submission" date="2016-05" db="EMBL/GenBank/DDBJ databases">
        <title>Single-cell genome of chain-forming Candidatus Thiomargarita nelsonii and comparison to other large sulfur-oxidizing bacteria.</title>
        <authorList>
            <person name="Winkel M."/>
            <person name="Salman V."/>
            <person name="Woyke T."/>
            <person name="Schulz-Vogt H."/>
            <person name="Richter M."/>
            <person name="Flood B."/>
            <person name="Bailey J."/>
            <person name="Amann R."/>
            <person name="Mussmann M."/>
        </authorList>
    </citation>
    <scope>NUCLEOTIDE SEQUENCE [LARGE SCALE GENOMIC DNA]</scope>
    <source>
        <strain evidence="4 5">THI036</strain>
    </source>
</reference>
<evidence type="ECO:0000259" key="3">
    <source>
        <dbReference type="PROSITE" id="PS50110"/>
    </source>
</evidence>
<dbReference type="Proteomes" id="UP000076962">
    <property type="component" value="Unassembled WGS sequence"/>
</dbReference>
<dbReference type="InterPro" id="IPR001789">
    <property type="entry name" value="Sig_transdc_resp-reg_receiver"/>
</dbReference>
<dbReference type="PANTHER" id="PTHR45339:SF5">
    <property type="entry name" value="HISTIDINE KINASE"/>
    <property type="match status" value="1"/>
</dbReference>
<comment type="caution">
    <text evidence="2">Lacks conserved residue(s) required for the propagation of feature annotation.</text>
</comment>
<protein>
    <submittedName>
        <fullName evidence="4">Response regulator receiver protein</fullName>
    </submittedName>
</protein>
<dbReference type="EMBL" id="LUTY01001282">
    <property type="protein sequence ID" value="OAD21941.1"/>
    <property type="molecule type" value="Genomic_DNA"/>
</dbReference>
<feature type="domain" description="Response regulatory" evidence="3">
    <location>
        <begin position="1"/>
        <end position="65"/>
    </location>
</feature>
<comment type="caution">
    <text evidence="4">The sequence shown here is derived from an EMBL/GenBank/DDBJ whole genome shotgun (WGS) entry which is preliminary data.</text>
</comment>
<organism evidence="4 5">
    <name type="scientific">Candidatus Thiomargarita nelsonii</name>
    <dbReference type="NCBI Taxonomy" id="1003181"/>
    <lineage>
        <taxon>Bacteria</taxon>
        <taxon>Pseudomonadati</taxon>
        <taxon>Pseudomonadota</taxon>
        <taxon>Gammaproteobacteria</taxon>
        <taxon>Thiotrichales</taxon>
        <taxon>Thiotrichaceae</taxon>
        <taxon>Thiomargarita</taxon>
    </lineage>
</organism>
<dbReference type="AlphaFoldDB" id="A0A176S1J7"/>
<accession>A0A176S1J7</accession>
<dbReference type="Gene3D" id="3.40.50.2300">
    <property type="match status" value="1"/>
</dbReference>
<evidence type="ECO:0000313" key="5">
    <source>
        <dbReference type="Proteomes" id="UP000076962"/>
    </source>
</evidence>
<gene>
    <name evidence="4" type="ORF">THIOM_002280</name>
</gene>
<evidence type="ECO:0000256" key="1">
    <source>
        <dbReference type="ARBA" id="ARBA00022553"/>
    </source>
</evidence>
<keyword evidence="5" id="KW-1185">Reference proteome</keyword>
<name>A0A176S1J7_9GAMM</name>
<dbReference type="PROSITE" id="PS50110">
    <property type="entry name" value="RESPONSE_REGULATORY"/>
    <property type="match status" value="1"/>
</dbReference>
<dbReference type="InterPro" id="IPR011006">
    <property type="entry name" value="CheY-like_superfamily"/>
</dbReference>
<dbReference type="SUPFAM" id="SSF52172">
    <property type="entry name" value="CheY-like"/>
    <property type="match status" value="1"/>
</dbReference>
<evidence type="ECO:0000313" key="4">
    <source>
        <dbReference type="EMBL" id="OAD21941.1"/>
    </source>
</evidence>
<keyword evidence="1" id="KW-0597">Phosphoprotein</keyword>
<sequence>MPCMDGLEATRRIRAKAEVGATPIIALTALAMPGDRERCLEAGVNEYLSKPVSFKQLKAALDGLLN</sequence>
<proteinExistence type="predicted"/>
<dbReference type="CDD" id="cd17546">
    <property type="entry name" value="REC_hyHK_CKI1_RcsC-like"/>
    <property type="match status" value="1"/>
</dbReference>
<dbReference type="Pfam" id="PF00072">
    <property type="entry name" value="Response_reg"/>
    <property type="match status" value="1"/>
</dbReference>